<evidence type="ECO:0000256" key="7">
    <source>
        <dbReference type="ARBA" id="ARBA00022927"/>
    </source>
</evidence>
<evidence type="ECO:0000259" key="10">
    <source>
        <dbReference type="Pfam" id="PF03934"/>
    </source>
</evidence>
<dbReference type="RefSeq" id="WP_289268765.1">
    <property type="nucleotide sequence ID" value="NZ_OX365700.1"/>
</dbReference>
<dbReference type="InterPro" id="IPR049179">
    <property type="entry name" value="T2SSK_SAM-like_2nd"/>
</dbReference>
<dbReference type="GO" id="GO:0009306">
    <property type="term" value="P:protein secretion"/>
    <property type="evidence" value="ECO:0007669"/>
    <property type="project" value="InterPro"/>
</dbReference>
<keyword evidence="5" id="KW-0997">Cell inner membrane</keyword>
<evidence type="ECO:0000256" key="8">
    <source>
        <dbReference type="ARBA" id="ARBA00022989"/>
    </source>
</evidence>
<dbReference type="KEGG" id="nti:DNFV4_02441"/>
<dbReference type="SUPFAM" id="SSF81585">
    <property type="entry name" value="PsbU/PolX domain-like"/>
    <property type="match status" value="1"/>
</dbReference>
<feature type="domain" description="T2SS protein K second SAM-like" evidence="10">
    <location>
        <begin position="216"/>
        <end position="262"/>
    </location>
</feature>
<feature type="domain" description="T2SS protein K first SAM-like" evidence="11">
    <location>
        <begin position="107"/>
        <end position="209"/>
    </location>
</feature>
<dbReference type="AlphaFoldDB" id="A0AA86MZY5"/>
<proteinExistence type="inferred from homology"/>
<evidence type="ECO:0000256" key="9">
    <source>
        <dbReference type="ARBA" id="ARBA00023136"/>
    </source>
</evidence>
<evidence type="ECO:0000256" key="3">
    <source>
        <dbReference type="ARBA" id="ARBA00022448"/>
    </source>
</evidence>
<dbReference type="PIRSF" id="PIRSF002786">
    <property type="entry name" value="XcpX"/>
    <property type="match status" value="1"/>
</dbReference>
<evidence type="ECO:0000256" key="5">
    <source>
        <dbReference type="ARBA" id="ARBA00022519"/>
    </source>
</evidence>
<evidence type="ECO:0000313" key="13">
    <source>
        <dbReference type="Proteomes" id="UP001179121"/>
    </source>
</evidence>
<keyword evidence="8" id="KW-1133">Transmembrane helix</keyword>
<dbReference type="Pfam" id="PF03934">
    <property type="entry name" value="T2SSK"/>
    <property type="match status" value="1"/>
</dbReference>
<dbReference type="PANTHER" id="PTHR38831:SF2">
    <property type="entry name" value="TYPE II SECRETION SYSTEM PROTEIN K"/>
    <property type="match status" value="1"/>
</dbReference>
<keyword evidence="13" id="KW-1185">Reference proteome</keyword>
<evidence type="ECO:0000256" key="4">
    <source>
        <dbReference type="ARBA" id="ARBA00022475"/>
    </source>
</evidence>
<keyword evidence="4" id="KW-1003">Cell membrane</keyword>
<evidence type="ECO:0000313" key="12">
    <source>
        <dbReference type="EMBL" id="CAI4032016.1"/>
    </source>
</evidence>
<protein>
    <submittedName>
        <fullName evidence="12">General secretion pathway protein K</fullName>
    </submittedName>
</protein>
<dbReference type="EMBL" id="OX365700">
    <property type="protein sequence ID" value="CAI4032016.1"/>
    <property type="molecule type" value="Genomic_DNA"/>
</dbReference>
<dbReference type="SUPFAM" id="SSF54523">
    <property type="entry name" value="Pili subunits"/>
    <property type="match status" value="1"/>
</dbReference>
<evidence type="ECO:0000259" key="11">
    <source>
        <dbReference type="Pfam" id="PF21687"/>
    </source>
</evidence>
<dbReference type="InterPro" id="IPR038072">
    <property type="entry name" value="GspK_central_sf"/>
</dbReference>
<dbReference type="InterPro" id="IPR045584">
    <property type="entry name" value="Pilin-like"/>
</dbReference>
<sequence length="315" mass="35170">MKRSDERGIALLLALLVLTLLVAIILDFDAEARREFRDAAVFRDGLKATTIARAGIQAARAVLRQDSLLEARTKLHYDGPGDLWMMPLTNFPLGDGIINAVIEDERGKLNLNLLGGLNDPVAKRSTLLRFKRLFELIQVDPRVVDAIVDWIDADEAPEADGAESSYYQTLRPPYRAANEPLQSLEELRLVKGVTQDMIDKMAKYVTVFPSQTDGRINLNTAHPLVIQALDLRISAAIAGEIIQGRPYKTMQDLDRISSFEPIAKELRLTQAYDIKSQFFSIRGTVRVNEAVKSVLGVVKRDEAKGDTTLLFVQIR</sequence>
<dbReference type="InterPro" id="IPR005628">
    <property type="entry name" value="GspK"/>
</dbReference>
<keyword evidence="7" id="KW-0653">Protein transport</keyword>
<dbReference type="Proteomes" id="UP001179121">
    <property type="component" value="Chromosome"/>
</dbReference>
<accession>A0AA86MZY5</accession>
<dbReference type="NCBIfam" id="NF037980">
    <property type="entry name" value="T2SS_GspK"/>
    <property type="match status" value="1"/>
</dbReference>
<dbReference type="InterPro" id="IPR049031">
    <property type="entry name" value="T2SSK_SAM-like_1st"/>
</dbReference>
<organism evidence="12 13">
    <name type="scientific">Nitrospira tepida</name>
    <dbReference type="NCBI Taxonomy" id="2973512"/>
    <lineage>
        <taxon>Bacteria</taxon>
        <taxon>Pseudomonadati</taxon>
        <taxon>Nitrospirota</taxon>
        <taxon>Nitrospiria</taxon>
        <taxon>Nitrospirales</taxon>
        <taxon>Nitrospiraceae</taxon>
        <taxon>Nitrospira</taxon>
    </lineage>
</organism>
<dbReference type="PANTHER" id="PTHR38831">
    <property type="entry name" value="TYPE II SECRETION SYSTEM PROTEIN K"/>
    <property type="match status" value="1"/>
</dbReference>
<keyword evidence="6" id="KW-0812">Transmembrane</keyword>
<gene>
    <name evidence="12" type="ORF">DNFV4_02441</name>
</gene>
<evidence type="ECO:0000256" key="1">
    <source>
        <dbReference type="ARBA" id="ARBA00004533"/>
    </source>
</evidence>
<evidence type="ECO:0000256" key="6">
    <source>
        <dbReference type="ARBA" id="ARBA00022692"/>
    </source>
</evidence>
<evidence type="ECO:0000256" key="2">
    <source>
        <dbReference type="ARBA" id="ARBA00007246"/>
    </source>
</evidence>
<comment type="subcellular location">
    <subcellularLocation>
        <location evidence="1">Cell inner membrane</location>
    </subcellularLocation>
</comment>
<dbReference type="Gene3D" id="3.30.1300.30">
    <property type="entry name" value="GSPII I/J protein-like"/>
    <property type="match status" value="1"/>
</dbReference>
<keyword evidence="9" id="KW-0472">Membrane</keyword>
<dbReference type="GO" id="GO:0005886">
    <property type="term" value="C:plasma membrane"/>
    <property type="evidence" value="ECO:0007669"/>
    <property type="project" value="UniProtKB-SubCell"/>
</dbReference>
<reference evidence="12" key="1">
    <citation type="submission" date="2022-10" db="EMBL/GenBank/DDBJ databases">
        <authorList>
            <person name="Koch H."/>
        </authorList>
    </citation>
    <scope>NUCLEOTIDE SEQUENCE</scope>
    <source>
        <strain evidence="12">DNF</strain>
    </source>
</reference>
<keyword evidence="3" id="KW-0813">Transport</keyword>
<dbReference type="Gene3D" id="1.10.40.60">
    <property type="entry name" value="EpsJ-like"/>
    <property type="match status" value="2"/>
</dbReference>
<comment type="similarity">
    <text evidence="2">Belongs to the GSP K family.</text>
</comment>
<dbReference type="Pfam" id="PF21687">
    <property type="entry name" value="T2SSK_1st"/>
    <property type="match status" value="1"/>
</dbReference>
<name>A0AA86MZY5_9BACT</name>
<dbReference type="SUPFAM" id="SSF158544">
    <property type="entry name" value="GspK insert domain-like"/>
    <property type="match status" value="1"/>
</dbReference>